<dbReference type="InterPro" id="IPR018097">
    <property type="entry name" value="EGF_Ca-bd_CS"/>
</dbReference>
<dbReference type="Pfam" id="PF07645">
    <property type="entry name" value="EGF_CA"/>
    <property type="match status" value="1"/>
</dbReference>
<dbReference type="EMBL" id="CAIIXF020000004">
    <property type="protein sequence ID" value="CAH1780749.1"/>
    <property type="molecule type" value="Genomic_DNA"/>
</dbReference>
<keyword evidence="4" id="KW-0272">Extracellular matrix</keyword>
<evidence type="ECO:0000256" key="3">
    <source>
        <dbReference type="ARBA" id="ARBA00022525"/>
    </source>
</evidence>
<evidence type="ECO:0000256" key="8">
    <source>
        <dbReference type="ARBA" id="ARBA00023157"/>
    </source>
</evidence>
<dbReference type="SMART" id="SM00179">
    <property type="entry name" value="EGF_CA"/>
    <property type="match status" value="3"/>
</dbReference>
<keyword evidence="11" id="KW-0812">Transmembrane</keyword>
<dbReference type="InterPro" id="IPR052235">
    <property type="entry name" value="Nephronectin_domain"/>
</dbReference>
<comment type="subcellular location">
    <subcellularLocation>
        <location evidence="1">Secreted</location>
        <location evidence="1">Extracellular space</location>
        <location evidence="1">Extracellular matrix</location>
    </subcellularLocation>
</comment>
<dbReference type="Gene3D" id="2.10.25.10">
    <property type="entry name" value="Laminin"/>
    <property type="match status" value="2"/>
</dbReference>
<evidence type="ECO:0000256" key="4">
    <source>
        <dbReference type="ARBA" id="ARBA00022530"/>
    </source>
</evidence>
<dbReference type="PROSITE" id="PS01187">
    <property type="entry name" value="EGF_CA"/>
    <property type="match status" value="2"/>
</dbReference>
<accession>A0A8S4NHL8</accession>
<keyword evidence="3" id="KW-0964">Secreted</keyword>
<dbReference type="InterPro" id="IPR008160">
    <property type="entry name" value="Collagen"/>
</dbReference>
<evidence type="ECO:0000256" key="2">
    <source>
        <dbReference type="ARBA" id="ARBA00006127"/>
    </source>
</evidence>
<dbReference type="InterPro" id="IPR049883">
    <property type="entry name" value="NOTCH1_EGF-like"/>
</dbReference>
<keyword evidence="7" id="KW-0677">Repeat</keyword>
<evidence type="ECO:0000256" key="7">
    <source>
        <dbReference type="ARBA" id="ARBA00022737"/>
    </source>
</evidence>
<dbReference type="PANTHER" id="PTHR24050">
    <property type="entry name" value="PA14 DOMAIN-CONTAINING PROTEIN"/>
    <property type="match status" value="1"/>
</dbReference>
<dbReference type="Pfam" id="PF12662">
    <property type="entry name" value="cEGF"/>
    <property type="match status" value="1"/>
</dbReference>
<proteinExistence type="inferred from homology"/>
<evidence type="ECO:0000259" key="13">
    <source>
        <dbReference type="SMART" id="SM00181"/>
    </source>
</evidence>
<dbReference type="FunFam" id="2.10.25.10:FF:000014">
    <property type="entry name" value="Latent-transforming growth factor beta-binding protein 3"/>
    <property type="match status" value="1"/>
</dbReference>
<feature type="domain" description="EGF-like calcium-binding" evidence="12">
    <location>
        <begin position="124"/>
        <end position="164"/>
    </location>
</feature>
<feature type="compositionally biased region" description="Basic and acidic residues" evidence="10">
    <location>
        <begin position="665"/>
        <end position="692"/>
    </location>
</feature>
<dbReference type="AlphaFoldDB" id="A0A8S4NHL8"/>
<keyword evidence="9" id="KW-0325">Glycoprotein</keyword>
<evidence type="ECO:0008006" key="16">
    <source>
        <dbReference type="Google" id="ProtNLM"/>
    </source>
</evidence>
<organism evidence="14 15">
    <name type="scientific">Owenia fusiformis</name>
    <name type="common">Polychaete worm</name>
    <dbReference type="NCBI Taxonomy" id="6347"/>
    <lineage>
        <taxon>Eukaryota</taxon>
        <taxon>Metazoa</taxon>
        <taxon>Spiralia</taxon>
        <taxon>Lophotrochozoa</taxon>
        <taxon>Annelida</taxon>
        <taxon>Polychaeta</taxon>
        <taxon>Sedentaria</taxon>
        <taxon>Canalipalpata</taxon>
        <taxon>Sabellida</taxon>
        <taxon>Oweniida</taxon>
        <taxon>Oweniidae</taxon>
        <taxon>Owenia</taxon>
    </lineage>
</organism>
<dbReference type="SMART" id="SM00181">
    <property type="entry name" value="EGF"/>
    <property type="match status" value="2"/>
</dbReference>
<evidence type="ECO:0000256" key="9">
    <source>
        <dbReference type="ARBA" id="ARBA00023180"/>
    </source>
</evidence>
<evidence type="ECO:0000313" key="14">
    <source>
        <dbReference type="EMBL" id="CAH1780749.1"/>
    </source>
</evidence>
<feature type="region of interest" description="Disordered" evidence="10">
    <location>
        <begin position="1"/>
        <end position="76"/>
    </location>
</feature>
<evidence type="ECO:0000313" key="15">
    <source>
        <dbReference type="Proteomes" id="UP000749559"/>
    </source>
</evidence>
<feature type="compositionally biased region" description="Low complexity" evidence="10">
    <location>
        <begin position="1"/>
        <end position="27"/>
    </location>
</feature>
<evidence type="ECO:0000256" key="6">
    <source>
        <dbReference type="ARBA" id="ARBA00022729"/>
    </source>
</evidence>
<keyword evidence="15" id="KW-1185">Reference proteome</keyword>
<feature type="domain" description="EGF-like calcium-binding" evidence="12">
    <location>
        <begin position="165"/>
        <end position="197"/>
    </location>
</feature>
<comment type="caution">
    <text evidence="14">The sequence shown here is derived from an EMBL/GenBank/DDBJ whole genome shotgun (WGS) entry which is preliminary data.</text>
</comment>
<dbReference type="CDD" id="cd00054">
    <property type="entry name" value="EGF_CA"/>
    <property type="match status" value="2"/>
</dbReference>
<keyword evidence="11" id="KW-0472">Membrane</keyword>
<name>A0A8S4NHL8_OWEFU</name>
<feature type="region of interest" description="Disordered" evidence="10">
    <location>
        <begin position="619"/>
        <end position="744"/>
    </location>
</feature>
<feature type="non-terminal residue" evidence="14">
    <location>
        <position position="744"/>
    </location>
</feature>
<evidence type="ECO:0000259" key="12">
    <source>
        <dbReference type="SMART" id="SM00179"/>
    </source>
</evidence>
<dbReference type="SUPFAM" id="SSF57196">
    <property type="entry name" value="EGF/Laminin"/>
    <property type="match status" value="2"/>
</dbReference>
<feature type="compositionally biased region" description="Polar residues" evidence="10">
    <location>
        <begin position="693"/>
        <end position="704"/>
    </location>
</feature>
<gene>
    <name evidence="14" type="ORF">OFUS_LOCUS7399</name>
</gene>
<feature type="domain" description="EGF-like" evidence="13">
    <location>
        <begin position="86"/>
        <end position="123"/>
    </location>
</feature>
<sequence>TGSTGPTGITGATGPTGLAGSTGPSGPIGVLGPTGTAGQNGATGPSGIPGIGATGPSGPRGLPGPPGPPANASKTFDFMSRSSRDNCVGKEVNCAHVCVSTPFGFECKCNPGYTLGSDGAACLDRDECKLNNGLCEQHCKNTIGSFDCTCNDHYELSKNGLNCEDKDECSSGQVKCSPPYICINSFGGYQCIYDSKEEVKSIKDLISKPPKLVDIKPKLTEIKTEIENDIDDKMNDKITQSNTAWVPLAIWVAITTLAVVVIAFVAVKMYRTNRNQQKYIVRHRHETRYMKQRISDLTNLVSVNNTQSRTITDSTNMSNFKSSNGSHDALEPNFLCDKKSDNTSKTVQIFPMFGETMHIGEASAVPQTPARNGESLYMESTTTESNAEILEISDVDIHVENTAENGKTCDIENARERCMNSDAVLGESNQCKNIDLENVGENSSTREINNTRENGVSCDAKNAGVNGIGDDIDIFQPPSAQPPLSQHPLSQHLSTQRLSTQHMQHSEENIKPSNVDTKHHTTLQQAIQYLSTQRALNLRENTKHSGVHSTGENIKPSDVHIAGENVKSPDLHTAGENVKPPHVHTAGENVEPLDVQTAGENIKPSDVHTAGTNVKTPDVHTAEENIKPPDVQTAGENIKPSDVLRPAAGENFKPSDFHTAGENIKPSDVHSAGENRIKNFETKNIEKNDKTTDTPTQGEDNNSHIIDILFPIRNDSGYNRDPFTPGVPNDDPPAPLITAEDHLQ</sequence>
<dbReference type="OrthoDB" id="4062651at2759"/>
<dbReference type="Proteomes" id="UP000749559">
    <property type="component" value="Unassembled WGS sequence"/>
</dbReference>
<keyword evidence="6" id="KW-0732">Signal</keyword>
<feature type="domain" description="EGF-like calcium-binding" evidence="12">
    <location>
        <begin position="83"/>
        <end position="123"/>
    </location>
</feature>
<evidence type="ECO:0000256" key="1">
    <source>
        <dbReference type="ARBA" id="ARBA00004498"/>
    </source>
</evidence>
<dbReference type="InterPro" id="IPR000742">
    <property type="entry name" value="EGF"/>
</dbReference>
<feature type="domain" description="EGF-like" evidence="13">
    <location>
        <begin position="127"/>
        <end position="164"/>
    </location>
</feature>
<dbReference type="InterPro" id="IPR001881">
    <property type="entry name" value="EGF-like_Ca-bd_dom"/>
</dbReference>
<keyword evidence="8" id="KW-1015">Disulfide bond</keyword>
<dbReference type="InterPro" id="IPR026823">
    <property type="entry name" value="cEGF"/>
</dbReference>
<keyword evidence="5" id="KW-0245">EGF-like domain</keyword>
<reference evidence="14" key="1">
    <citation type="submission" date="2022-03" db="EMBL/GenBank/DDBJ databases">
        <authorList>
            <person name="Martin C."/>
        </authorList>
    </citation>
    <scope>NUCLEOTIDE SEQUENCE</scope>
</reference>
<feature type="transmembrane region" description="Helical" evidence="11">
    <location>
        <begin position="244"/>
        <end position="267"/>
    </location>
</feature>
<dbReference type="GO" id="GO:0005509">
    <property type="term" value="F:calcium ion binding"/>
    <property type="evidence" value="ECO:0007669"/>
    <property type="project" value="InterPro"/>
</dbReference>
<dbReference type="Pfam" id="PF01391">
    <property type="entry name" value="Collagen"/>
    <property type="match status" value="1"/>
</dbReference>
<protein>
    <recommendedName>
        <fullName evidence="16">EGF-like domain-containing protein</fullName>
    </recommendedName>
</protein>
<evidence type="ECO:0000256" key="10">
    <source>
        <dbReference type="SAM" id="MobiDB-lite"/>
    </source>
</evidence>
<comment type="similarity">
    <text evidence="2">Belongs to the fibulin family.</text>
</comment>
<evidence type="ECO:0000256" key="5">
    <source>
        <dbReference type="ARBA" id="ARBA00022536"/>
    </source>
</evidence>
<keyword evidence="11" id="KW-1133">Transmembrane helix</keyword>
<dbReference type="PANTHER" id="PTHR24050:SF28">
    <property type="entry name" value="UROMODULIN-LIKE"/>
    <property type="match status" value="1"/>
</dbReference>
<evidence type="ECO:0000256" key="11">
    <source>
        <dbReference type="SAM" id="Phobius"/>
    </source>
</evidence>